<evidence type="ECO:0000313" key="3">
    <source>
        <dbReference type="Proteomes" id="UP000095300"/>
    </source>
</evidence>
<dbReference type="SUPFAM" id="SSF52047">
    <property type="entry name" value="RNI-like"/>
    <property type="match status" value="1"/>
</dbReference>
<gene>
    <name evidence="2" type="primary">106094614</name>
</gene>
<accession>A0A1I8PVR2</accession>
<proteinExistence type="predicted"/>
<dbReference type="EnsemblMetazoa" id="SCAU011571-RA">
    <property type="protein sequence ID" value="SCAU011571-PA"/>
    <property type="gene ID" value="SCAU011571"/>
</dbReference>
<dbReference type="InterPro" id="IPR001810">
    <property type="entry name" value="F-box_dom"/>
</dbReference>
<dbReference type="Proteomes" id="UP000095300">
    <property type="component" value="Unassembled WGS sequence"/>
</dbReference>
<name>A0A1I8PVR2_STOCA</name>
<dbReference type="OrthoDB" id="7980809at2759"/>
<dbReference type="Gene3D" id="3.80.10.10">
    <property type="entry name" value="Ribonuclease Inhibitor"/>
    <property type="match status" value="1"/>
</dbReference>
<protein>
    <recommendedName>
        <fullName evidence="1">F-box domain-containing protein</fullName>
    </recommendedName>
</protein>
<reference evidence="2" key="1">
    <citation type="submission" date="2020-05" db="UniProtKB">
        <authorList>
            <consortium name="EnsemblMetazoa"/>
        </authorList>
    </citation>
    <scope>IDENTIFICATION</scope>
    <source>
        <strain evidence="2">USDA</strain>
    </source>
</reference>
<dbReference type="KEGG" id="scac:106094614"/>
<feature type="domain" description="F-box" evidence="1">
    <location>
        <begin position="12"/>
        <end position="43"/>
    </location>
</feature>
<dbReference type="VEuPathDB" id="VectorBase:SCAU011571"/>
<dbReference type="InterPro" id="IPR032675">
    <property type="entry name" value="LRR_dom_sf"/>
</dbReference>
<keyword evidence="3" id="KW-1185">Reference proteome</keyword>
<organism evidence="2 3">
    <name type="scientific">Stomoxys calcitrans</name>
    <name type="common">Stable fly</name>
    <name type="synonym">Conops calcitrans</name>
    <dbReference type="NCBI Taxonomy" id="35570"/>
    <lineage>
        <taxon>Eukaryota</taxon>
        <taxon>Metazoa</taxon>
        <taxon>Ecdysozoa</taxon>
        <taxon>Arthropoda</taxon>
        <taxon>Hexapoda</taxon>
        <taxon>Insecta</taxon>
        <taxon>Pterygota</taxon>
        <taxon>Neoptera</taxon>
        <taxon>Endopterygota</taxon>
        <taxon>Diptera</taxon>
        <taxon>Brachycera</taxon>
        <taxon>Muscomorpha</taxon>
        <taxon>Muscoidea</taxon>
        <taxon>Muscidae</taxon>
        <taxon>Stomoxys</taxon>
    </lineage>
</organism>
<dbReference type="AlphaFoldDB" id="A0A1I8PVR2"/>
<dbReference type="Pfam" id="PF00646">
    <property type="entry name" value="F-box"/>
    <property type="match status" value="1"/>
</dbReference>
<evidence type="ECO:0000313" key="2">
    <source>
        <dbReference type="EnsemblMetazoa" id="SCAU011571-PA"/>
    </source>
</evidence>
<sequence length="320" mass="37283">MDAAQKLINNLVILSKILEYLSLEEQVKCLEISKSFRHAITTVLWKKHYRELNLYKTPYISIINKKSQDSGEDLVTLQEIQEFKTSLKYDKCNVFLRSLAPHVHKLSVFSEYFIFRHNMGVAFRNIQKFINLRQLNFTQMVVTSDHMELIAAKCRRLRRLEFIECISETWNPLLPGYNLDIATLGQLRYLSDLTLQCQLMENPPTLECNIVHELLSKLRLKRLVMRNLNIVDFGSDTVQHIMHGGCVEVLHVGNISLEFWPHFKHHLKEFHNLSDLFINVVDCNTLLSSPDLELLANHCPKLLKLTLENCDLEVADFGLY</sequence>
<dbReference type="SUPFAM" id="SSF81383">
    <property type="entry name" value="F-box domain"/>
    <property type="match status" value="1"/>
</dbReference>
<dbReference type="InterPro" id="IPR036047">
    <property type="entry name" value="F-box-like_dom_sf"/>
</dbReference>
<evidence type="ECO:0000259" key="1">
    <source>
        <dbReference type="Pfam" id="PF00646"/>
    </source>
</evidence>